<evidence type="ECO:0000256" key="1">
    <source>
        <dbReference type="ARBA" id="ARBA00004651"/>
    </source>
</evidence>
<keyword evidence="6 11" id="KW-0472">Membrane</keyword>
<evidence type="ECO:0000256" key="8">
    <source>
        <dbReference type="ARBA" id="ARBA00029447"/>
    </source>
</evidence>
<organism evidence="14 15">
    <name type="scientific">Thermanaerothrix solaris</name>
    <dbReference type="NCBI Taxonomy" id="3058434"/>
    <lineage>
        <taxon>Bacteria</taxon>
        <taxon>Bacillati</taxon>
        <taxon>Chloroflexota</taxon>
        <taxon>Anaerolineae</taxon>
        <taxon>Anaerolineales</taxon>
        <taxon>Anaerolineaceae</taxon>
        <taxon>Thermanaerothrix</taxon>
    </lineage>
</organism>
<dbReference type="Gene3D" id="6.10.340.10">
    <property type="match status" value="1"/>
</dbReference>
<dbReference type="Pfam" id="PF02743">
    <property type="entry name" value="dCache_1"/>
    <property type="match status" value="1"/>
</dbReference>
<feature type="transmembrane region" description="Helical" evidence="11">
    <location>
        <begin position="27"/>
        <end position="48"/>
    </location>
</feature>
<dbReference type="InterPro" id="IPR029151">
    <property type="entry name" value="Sensor-like_sf"/>
</dbReference>
<dbReference type="SMART" id="SM00304">
    <property type="entry name" value="HAMP"/>
    <property type="match status" value="4"/>
</dbReference>
<evidence type="ECO:0000256" key="10">
    <source>
        <dbReference type="SAM" id="Coils"/>
    </source>
</evidence>
<comment type="similarity">
    <text evidence="8">Belongs to the methyl-accepting chemotaxis (MCP) protein family.</text>
</comment>
<keyword evidence="5 11" id="KW-1133">Transmembrane helix</keyword>
<dbReference type="CDD" id="cd12914">
    <property type="entry name" value="PDC1_DGC_like"/>
    <property type="match status" value="1"/>
</dbReference>
<feature type="transmembrane region" description="Helical" evidence="11">
    <location>
        <begin position="303"/>
        <end position="322"/>
    </location>
</feature>
<accession>A0ABU3NND6</accession>
<evidence type="ECO:0000256" key="5">
    <source>
        <dbReference type="ARBA" id="ARBA00022989"/>
    </source>
</evidence>
<keyword evidence="7 9" id="KW-0807">Transducer</keyword>
<dbReference type="Gene3D" id="1.10.287.950">
    <property type="entry name" value="Methyl-accepting chemotaxis protein"/>
    <property type="match status" value="3"/>
</dbReference>
<feature type="coiled-coil region" evidence="10">
    <location>
        <begin position="631"/>
        <end position="662"/>
    </location>
</feature>
<keyword evidence="3" id="KW-0145">Chemotaxis</keyword>
<evidence type="ECO:0000259" key="12">
    <source>
        <dbReference type="PROSITE" id="PS50111"/>
    </source>
</evidence>
<protein>
    <submittedName>
        <fullName evidence="14">Methyl-accepting chemotaxis protein</fullName>
    </submittedName>
</protein>
<keyword evidence="10" id="KW-0175">Coiled coil</keyword>
<dbReference type="InterPro" id="IPR004089">
    <property type="entry name" value="MCPsignal_dom"/>
</dbReference>
<keyword evidence="2" id="KW-1003">Cell membrane</keyword>
<dbReference type="EMBL" id="JAUHMF010000001">
    <property type="protein sequence ID" value="MDT8897693.1"/>
    <property type="molecule type" value="Genomic_DNA"/>
</dbReference>
<keyword evidence="4 11" id="KW-0812">Transmembrane</keyword>
<evidence type="ECO:0000313" key="15">
    <source>
        <dbReference type="Proteomes" id="UP001254165"/>
    </source>
</evidence>
<proteinExistence type="inferred from homology"/>
<evidence type="ECO:0000256" key="2">
    <source>
        <dbReference type="ARBA" id="ARBA00022475"/>
    </source>
</evidence>
<feature type="domain" description="Methyl-accepting transducer" evidence="12">
    <location>
        <begin position="469"/>
        <end position="726"/>
    </location>
</feature>
<comment type="caution">
    <text evidence="14">The sequence shown here is derived from an EMBL/GenBank/DDBJ whole genome shotgun (WGS) entry which is preliminary data.</text>
</comment>
<keyword evidence="15" id="KW-1185">Reference proteome</keyword>
<dbReference type="InterPro" id="IPR003660">
    <property type="entry name" value="HAMP_dom"/>
</dbReference>
<dbReference type="SUPFAM" id="SSF103190">
    <property type="entry name" value="Sensory domain-like"/>
    <property type="match status" value="1"/>
</dbReference>
<evidence type="ECO:0000256" key="9">
    <source>
        <dbReference type="PROSITE-ProRule" id="PRU00284"/>
    </source>
</evidence>
<evidence type="ECO:0000256" key="4">
    <source>
        <dbReference type="ARBA" id="ARBA00022692"/>
    </source>
</evidence>
<dbReference type="InterPro" id="IPR033479">
    <property type="entry name" value="dCache_1"/>
</dbReference>
<dbReference type="Gene3D" id="3.30.450.20">
    <property type="entry name" value="PAS domain"/>
    <property type="match status" value="1"/>
</dbReference>
<comment type="subcellular location">
    <subcellularLocation>
        <location evidence="1">Cell membrane</location>
        <topology evidence="1">Multi-pass membrane protein</topology>
    </subcellularLocation>
</comment>
<sequence length="811" mass="85706">MQKVFERFQNHQGSQHLAKRGSIRVQVLFYSLVLALVPLLVLFALSYFQATGSLRQSALETLGDLADITSAQVRQWLAARQAEVEVMANASEIVSMEPTRVMRALTLYKEKWGDYFETLVVIQPDGYALASTDGQRNNMSDREYFKQAMAGKTVISDPVVSKGSSHVVVVFAAPIRSMGQVVGVMAGVVPTTAIEEVFAKAQLGTTGDAYLIDQRGVLITPSRFEEQLKAENRIKERSALELRIDTEASRAVLSGQEGEGEYQGYRFKPVVGAYRYLPEVNWGLIVEQETSEAFATANGLARIMFIGVLVIAVLAALAAYTFSGQIASPIQIVSAAMNKLAQGDLLKDIDVQKRESILKRRDEFGQMGEALQNVVGYFSTMASAAEAIAAGDLTVEVTPRSDQDVLGHAFARMVRGLRDIVQGVAQNAQALEAAATELAEAANQAGQVTGQIATTIQQVAKGASQQSEAASRTAASVEQMTRAIQGVAKGAQEQAVAVNKMSALINQLSAAIQQVQVGAQSTAEVAHTAVETAGQGSMTVESTLKGMAAIREKVVLSAEKVQAMGQRSAQIGAIVETIQDIASQTNLLALNAAIEAARAGEHGKGFAVVADEVRKLAERSATATREIGALIREIRQAVEEAVSAMQESANEVEKDVQQANLAGAALTDILSGIKAMQAKAEESVKAAHHMAGLAEQLVAAADEVSAIAEENTAATEEMSAGSQEIAQAVESIASVSEENSAAVEEVSASAEEMSAQVEEVAASAQFLEGTAQALKDAVSRFRLSEATVVGKGASMPGSASGNGRGVLVKVS</sequence>
<evidence type="ECO:0000256" key="6">
    <source>
        <dbReference type="ARBA" id="ARBA00023136"/>
    </source>
</evidence>
<dbReference type="Proteomes" id="UP001254165">
    <property type="component" value="Unassembled WGS sequence"/>
</dbReference>
<name>A0ABU3NND6_9CHLR</name>
<evidence type="ECO:0000256" key="7">
    <source>
        <dbReference type="ARBA" id="ARBA00023224"/>
    </source>
</evidence>
<gene>
    <name evidence="14" type="ORF">QYE77_05390</name>
</gene>
<dbReference type="SMART" id="SM00283">
    <property type="entry name" value="MA"/>
    <property type="match status" value="1"/>
</dbReference>
<feature type="domain" description="HAMP" evidence="13">
    <location>
        <begin position="324"/>
        <end position="371"/>
    </location>
</feature>
<dbReference type="SUPFAM" id="SSF58104">
    <property type="entry name" value="Methyl-accepting chemotaxis protein (MCP) signaling domain"/>
    <property type="match status" value="3"/>
</dbReference>
<dbReference type="RefSeq" id="WP_315624356.1">
    <property type="nucleotide sequence ID" value="NZ_JAUHMF010000001.1"/>
</dbReference>
<feature type="domain" description="HAMP" evidence="13">
    <location>
        <begin position="372"/>
        <end position="422"/>
    </location>
</feature>
<dbReference type="PANTHER" id="PTHR32089">
    <property type="entry name" value="METHYL-ACCEPTING CHEMOTAXIS PROTEIN MCPB"/>
    <property type="match status" value="1"/>
</dbReference>
<dbReference type="CDD" id="cd12912">
    <property type="entry name" value="PDC2_MCP_like"/>
    <property type="match status" value="1"/>
</dbReference>
<reference evidence="14 15" key="1">
    <citation type="submission" date="2023-07" db="EMBL/GenBank/DDBJ databases">
        <title>Novel species of Thermanaerothrix with wide hydrolytic capabilities.</title>
        <authorList>
            <person name="Zayulina K.S."/>
            <person name="Podosokorskaya O.A."/>
            <person name="Elcheninov A.G."/>
        </authorList>
    </citation>
    <scope>NUCLEOTIDE SEQUENCE [LARGE SCALE GENOMIC DNA]</scope>
    <source>
        <strain evidence="14 15">4228-RoL</strain>
    </source>
</reference>
<evidence type="ECO:0000259" key="13">
    <source>
        <dbReference type="PROSITE" id="PS50885"/>
    </source>
</evidence>
<dbReference type="CDD" id="cd06225">
    <property type="entry name" value="HAMP"/>
    <property type="match status" value="1"/>
</dbReference>
<dbReference type="PROSITE" id="PS50885">
    <property type="entry name" value="HAMP"/>
    <property type="match status" value="2"/>
</dbReference>
<evidence type="ECO:0000313" key="14">
    <source>
        <dbReference type="EMBL" id="MDT8897693.1"/>
    </source>
</evidence>
<dbReference type="PANTHER" id="PTHR32089:SF112">
    <property type="entry name" value="LYSOZYME-LIKE PROTEIN-RELATED"/>
    <property type="match status" value="1"/>
</dbReference>
<evidence type="ECO:0000256" key="3">
    <source>
        <dbReference type="ARBA" id="ARBA00022500"/>
    </source>
</evidence>
<evidence type="ECO:0000256" key="11">
    <source>
        <dbReference type="SAM" id="Phobius"/>
    </source>
</evidence>
<dbReference type="PROSITE" id="PS50111">
    <property type="entry name" value="CHEMOTAXIS_TRANSDUC_2"/>
    <property type="match status" value="1"/>
</dbReference>
<dbReference type="Pfam" id="PF00672">
    <property type="entry name" value="HAMP"/>
    <property type="match status" value="1"/>
</dbReference>
<dbReference type="Pfam" id="PF00015">
    <property type="entry name" value="MCPsignal"/>
    <property type="match status" value="1"/>
</dbReference>
<dbReference type="CDD" id="cd11386">
    <property type="entry name" value="MCP_signal"/>
    <property type="match status" value="1"/>
</dbReference>